<dbReference type="Proteomes" id="UP000195781">
    <property type="component" value="Unassembled WGS sequence"/>
</dbReference>
<evidence type="ECO:0000256" key="9">
    <source>
        <dbReference type="PIRSR" id="PIRSR601088-3"/>
    </source>
</evidence>
<dbReference type="PRINTS" id="PR00732">
    <property type="entry name" value="GLHYDRLASE4"/>
</dbReference>
<name>A0A1Y3Y1I8_9ACTN</name>
<dbReference type="GO" id="GO:0004553">
    <property type="term" value="F:hydrolase activity, hydrolyzing O-glycosyl compounds"/>
    <property type="evidence" value="ECO:0007669"/>
    <property type="project" value="InterPro"/>
</dbReference>
<feature type="binding site" evidence="8">
    <location>
        <position position="147"/>
    </location>
    <ligand>
        <name>substrate</name>
    </ligand>
</feature>
<dbReference type="PANTHER" id="PTHR32092">
    <property type="entry name" value="6-PHOSPHO-BETA-GLUCOSIDASE-RELATED"/>
    <property type="match status" value="1"/>
</dbReference>
<dbReference type="SUPFAM" id="SSF51735">
    <property type="entry name" value="NAD(P)-binding Rossmann-fold domains"/>
    <property type="match status" value="1"/>
</dbReference>
<dbReference type="GO" id="GO:0016616">
    <property type="term" value="F:oxidoreductase activity, acting on the CH-OH group of donors, NAD or NADP as acceptor"/>
    <property type="evidence" value="ECO:0007669"/>
    <property type="project" value="InterPro"/>
</dbReference>
<dbReference type="OrthoDB" id="9767022at2"/>
<evidence type="ECO:0000313" key="13">
    <source>
        <dbReference type="EMBL" id="OUN89347.1"/>
    </source>
</evidence>
<comment type="similarity">
    <text evidence="1 11">Belongs to the glycosyl hydrolase 4 family.</text>
</comment>
<accession>A0A1Y3Y1I8</accession>
<feature type="active site" description="Proton acceptor" evidence="7">
    <location>
        <position position="268"/>
    </location>
</feature>
<keyword evidence="2 9" id="KW-0479">Metal-binding</keyword>
<evidence type="ECO:0000256" key="3">
    <source>
        <dbReference type="ARBA" id="ARBA00022801"/>
    </source>
</evidence>
<feature type="binding site" evidence="9">
    <location>
        <position position="170"/>
    </location>
    <ligand>
        <name>Mn(2+)</name>
        <dbReference type="ChEBI" id="CHEBI:29035"/>
    </ligand>
</feature>
<dbReference type="SUPFAM" id="SSF56327">
    <property type="entry name" value="LDH C-terminal domain-like"/>
    <property type="match status" value="1"/>
</dbReference>
<dbReference type="InterPro" id="IPR001088">
    <property type="entry name" value="Glyco_hydro_4"/>
</dbReference>
<dbReference type="Gene3D" id="3.90.110.10">
    <property type="entry name" value="Lactate dehydrogenase/glycoside hydrolase, family 4, C-terminal"/>
    <property type="match status" value="1"/>
</dbReference>
<evidence type="ECO:0000256" key="4">
    <source>
        <dbReference type="ARBA" id="ARBA00023027"/>
    </source>
</evidence>
<evidence type="ECO:0000313" key="14">
    <source>
        <dbReference type="Proteomes" id="UP000195781"/>
    </source>
</evidence>
<organism evidence="13 14">
    <name type="scientific">[Collinsella] massiliensis</name>
    <dbReference type="NCBI Taxonomy" id="1232426"/>
    <lineage>
        <taxon>Bacteria</taxon>
        <taxon>Bacillati</taxon>
        <taxon>Actinomycetota</taxon>
        <taxon>Coriobacteriia</taxon>
        <taxon>Coriobacteriales</taxon>
        <taxon>Coriobacteriaceae</taxon>
        <taxon>Enorma</taxon>
    </lineage>
</organism>
<evidence type="ECO:0000256" key="5">
    <source>
        <dbReference type="ARBA" id="ARBA00023211"/>
    </source>
</evidence>
<evidence type="ECO:0000256" key="6">
    <source>
        <dbReference type="ARBA" id="ARBA00023295"/>
    </source>
</evidence>
<comment type="caution">
    <text evidence="13">The sequence shown here is derived from an EMBL/GenBank/DDBJ whole genome shotgun (WGS) entry which is preliminary data.</text>
</comment>
<feature type="binding site" evidence="9">
    <location>
        <position position="200"/>
    </location>
    <ligand>
        <name>Mn(2+)</name>
        <dbReference type="ChEBI" id="CHEBI:29035"/>
    </ligand>
</feature>
<evidence type="ECO:0000256" key="1">
    <source>
        <dbReference type="ARBA" id="ARBA00010141"/>
    </source>
</evidence>
<feature type="site" description="Increases basicity of active site Tyr" evidence="10">
    <location>
        <position position="109"/>
    </location>
</feature>
<dbReference type="Pfam" id="PF02056">
    <property type="entry name" value="Glyco_hydro_4"/>
    <property type="match status" value="1"/>
</dbReference>
<dbReference type="AlphaFoldDB" id="A0A1Y3Y1I8"/>
<dbReference type="InterPro" id="IPR036291">
    <property type="entry name" value="NAD(P)-bd_dom_sf"/>
</dbReference>
<dbReference type="InterPro" id="IPR019802">
    <property type="entry name" value="GlycHydrolase_4_CS"/>
</dbReference>
<dbReference type="GO" id="GO:0046872">
    <property type="term" value="F:metal ion binding"/>
    <property type="evidence" value="ECO:0007669"/>
    <property type="project" value="UniProtKB-KW"/>
</dbReference>
<evidence type="ECO:0000256" key="10">
    <source>
        <dbReference type="PIRSR" id="PIRSR601088-4"/>
    </source>
</evidence>
<evidence type="ECO:0000256" key="2">
    <source>
        <dbReference type="ARBA" id="ARBA00022723"/>
    </source>
</evidence>
<keyword evidence="5 9" id="KW-0464">Manganese</keyword>
<comment type="cofactor">
    <cofactor evidence="11">
        <name>NAD(+)</name>
        <dbReference type="ChEBI" id="CHEBI:57540"/>
    </cofactor>
    <text evidence="11">Binds 1 NAD(+) per subunit.</text>
</comment>
<feature type="binding site" evidence="8">
    <location>
        <position position="93"/>
    </location>
    <ligand>
        <name>substrate</name>
    </ligand>
</feature>
<dbReference type="GO" id="GO:0005975">
    <property type="term" value="P:carbohydrate metabolic process"/>
    <property type="evidence" value="ECO:0007669"/>
    <property type="project" value="InterPro"/>
</dbReference>
<dbReference type="PROSITE" id="PS01324">
    <property type="entry name" value="GLYCOSYL_HYDROL_F4"/>
    <property type="match status" value="1"/>
</dbReference>
<dbReference type="RefSeq" id="WP_019239027.1">
    <property type="nucleotide sequence ID" value="NZ_CABKRW010000080.1"/>
</dbReference>
<keyword evidence="9" id="KW-0408">Iron</keyword>
<keyword evidence="9" id="KW-0170">Cobalt</keyword>
<dbReference type="InterPro" id="IPR015955">
    <property type="entry name" value="Lactate_DH/Glyco_Ohase_4_C"/>
</dbReference>
<keyword evidence="4 11" id="KW-0520">NAD</keyword>
<evidence type="ECO:0000256" key="7">
    <source>
        <dbReference type="PIRSR" id="PIRSR601088-1"/>
    </source>
</evidence>
<keyword evidence="9" id="KW-0533">Nickel</keyword>
<feature type="binding site" evidence="8">
    <location>
        <position position="288"/>
    </location>
    <ligand>
        <name>substrate</name>
    </ligand>
</feature>
<dbReference type="EMBL" id="NFIE01000004">
    <property type="protein sequence ID" value="OUN89347.1"/>
    <property type="molecule type" value="Genomic_DNA"/>
</dbReference>
<proteinExistence type="inferred from homology"/>
<feature type="active site" description="Proton donor" evidence="7">
    <location>
        <position position="171"/>
    </location>
</feature>
<evidence type="ECO:0000259" key="12">
    <source>
        <dbReference type="Pfam" id="PF11975"/>
    </source>
</evidence>
<protein>
    <submittedName>
        <fullName evidence="13">6-phospho-alpha-glucosidase</fullName>
    </submittedName>
</protein>
<reference evidence="14" key="1">
    <citation type="submission" date="2017-04" db="EMBL/GenBank/DDBJ databases">
        <title>Function of individual gut microbiota members based on whole genome sequencing of pure cultures obtained from chicken caecum.</title>
        <authorList>
            <person name="Medvecky M."/>
            <person name="Cejkova D."/>
            <person name="Polansky O."/>
            <person name="Karasova D."/>
            <person name="Kubasova T."/>
            <person name="Cizek A."/>
            <person name="Rychlik I."/>
        </authorList>
    </citation>
    <scope>NUCLEOTIDE SEQUENCE [LARGE SCALE GENOMIC DNA]</scope>
    <source>
        <strain evidence="14">An5</strain>
    </source>
</reference>
<keyword evidence="3 11" id="KW-0378">Hydrolase</keyword>
<keyword evidence="14" id="KW-1185">Reference proteome</keyword>
<dbReference type="InterPro" id="IPR022616">
    <property type="entry name" value="Glyco_hydro_4_C"/>
</dbReference>
<sequence length="468" mass="53258">MKRYSVVICGGGSTYTPDMIELLCLLQDSFPLRKVKLYDIDAERQEIVGKFGEVMFRDYYEGLEFSYTTDPAEAFEDIDFALVQIRAGGMGLRNADEKIPYKYGRIGQETCGPGGLAYGIRSVPAMIQLVKDIRRYSPDAWIINYANPAAIVAEATKRAFPGDTRLVNICDMPPDVLNHYLPFIGKKRSDIWPVYFGLNHFGWFTRLLDRKTGEDVLPELMDYILGHYDEIHAQFKARITGPTDHWPITFLDHLEMIRDFPYSLPNTYNLYYLYPDRTYGHYSIDHTRYDEVVEGREHEVFGLCRKVAELGHMIGTEYDLTDKIAQKRASIRDLGVETVYAANDVHAAYLVELVISIINNAHEPTLVMTENKGICPNLDPGMMLEVTCLAGAQELMPLQVGEVPAFEKGLLENQYACEKLLVDAIFEHSDMKLLQAFTENRLVRDADVAKKIIADFKAANGSEWPEFH</sequence>
<keyword evidence="6 11" id="KW-0326">Glycosidase</keyword>
<feature type="domain" description="Glycosyl hydrolase family 4 C-terminal" evidence="12">
    <location>
        <begin position="195"/>
        <end position="443"/>
    </location>
</feature>
<dbReference type="Pfam" id="PF11975">
    <property type="entry name" value="Glyco_hydro_4C"/>
    <property type="match status" value="1"/>
</dbReference>
<evidence type="ECO:0000256" key="11">
    <source>
        <dbReference type="RuleBase" id="RU361152"/>
    </source>
</evidence>
<dbReference type="Gene3D" id="3.40.50.720">
    <property type="entry name" value="NAD(P)-binding Rossmann-like Domain"/>
    <property type="match status" value="1"/>
</dbReference>
<dbReference type="PANTHER" id="PTHR32092:SF14">
    <property type="entry name" value="MALTOSE-6'-PHOSPHATE GLUCOSIDASE"/>
    <property type="match status" value="1"/>
</dbReference>
<gene>
    <name evidence="13" type="ORF">B5G02_02385</name>
</gene>
<evidence type="ECO:0000256" key="8">
    <source>
        <dbReference type="PIRSR" id="PIRSR601088-2"/>
    </source>
</evidence>